<reference evidence="1" key="2">
    <citation type="submission" date="2020-07" db="EMBL/GenBank/DDBJ databases">
        <authorList>
            <person name="Pettersson B.M.F."/>
            <person name="Behra P.R.K."/>
            <person name="Ramesh M."/>
            <person name="Das S."/>
            <person name="Dasgupta S."/>
            <person name="Kirsebom L.A."/>
        </authorList>
    </citation>
    <scope>NUCLEOTIDE SEQUENCE</scope>
    <source>
        <strain evidence="1">DSM 45439</strain>
    </source>
</reference>
<protein>
    <submittedName>
        <fullName evidence="1">Uncharacterized protein</fullName>
    </submittedName>
</protein>
<comment type="caution">
    <text evidence="1">The sequence shown here is derived from an EMBL/GenBank/DDBJ whole genome shotgun (WGS) entry which is preliminary data.</text>
</comment>
<reference evidence="2 3" key="1">
    <citation type="submission" date="2017-02" db="EMBL/GenBank/DDBJ databases">
        <title>The new phylogeny of genus Mycobacterium.</title>
        <authorList>
            <person name="Tortoli E."/>
            <person name="Trovato A."/>
            <person name="Cirillo D.M."/>
        </authorList>
    </citation>
    <scope>NUCLEOTIDE SEQUENCE [LARGE SCALE GENOMIC DNA]</scope>
    <source>
        <strain evidence="2 3">DSM 45439</strain>
    </source>
</reference>
<dbReference type="AlphaFoldDB" id="A0AAW5S5W9"/>
<dbReference type="Proteomes" id="UP000192293">
    <property type="component" value="Unassembled WGS sequence"/>
</dbReference>
<sequence length="315" mass="33358">MVVLIAAAGLTVGVSGCGFPNRLGAANSIGDTIRAMPGVTAADVHYDTSFDGGAHFNLEVTLADTASAPQAAAVGRTFVDRMRAANFAEFDVKLEVAYKADHDPDSSAPGSRAEFDYHFDRRARGGPSSGDVADSLAMWLQVAQSPVSVGATVIQPAWAGPDTSRSISVALAPSVSDAGITELIHAHPDLTAATWILNIPSPQRFAPPRTYQVRGPFPDQQRRALWQQIVDQLGSREAAQANTDTIDTHAGVPPTRVEVDVDSGPDEPQRFDHIAHVVTPLLPGLGLPVGLRLMGYLDQIEFTLGGCDRFLSVGE</sequence>
<name>A0AAW5S5W9_MYCBC</name>
<gene>
    <name evidence="2" type="ORF">BST19_23450</name>
    <name evidence="1" type="ORF">H7I91_16190</name>
</gene>
<dbReference type="EMBL" id="MVHL01000056">
    <property type="protein sequence ID" value="ORA43192.1"/>
    <property type="molecule type" value="Genomic_DNA"/>
</dbReference>
<reference evidence="1" key="3">
    <citation type="journal article" date="2022" name="BMC Genomics">
        <title>Comparative genome analysis of mycobacteria focusing on tRNA and non-coding RNA.</title>
        <authorList>
            <person name="Behra P.R.K."/>
            <person name="Pettersson B.M.F."/>
            <person name="Ramesh M."/>
            <person name="Das S."/>
            <person name="Dasgupta S."/>
            <person name="Kirsebom L.A."/>
        </authorList>
    </citation>
    <scope>NUCLEOTIDE SEQUENCE</scope>
    <source>
        <strain evidence="1">DSM 45439</strain>
    </source>
</reference>
<evidence type="ECO:0000313" key="2">
    <source>
        <dbReference type="EMBL" id="ORA43192.1"/>
    </source>
</evidence>
<evidence type="ECO:0000313" key="1">
    <source>
        <dbReference type="EMBL" id="MCV6990803.1"/>
    </source>
</evidence>
<proteinExistence type="predicted"/>
<evidence type="ECO:0000313" key="3">
    <source>
        <dbReference type="Proteomes" id="UP000192293"/>
    </source>
</evidence>
<organism evidence="1 4">
    <name type="scientific">Mycobacterium bouchedurhonense</name>
    <dbReference type="NCBI Taxonomy" id="701041"/>
    <lineage>
        <taxon>Bacteria</taxon>
        <taxon>Bacillati</taxon>
        <taxon>Actinomycetota</taxon>
        <taxon>Actinomycetes</taxon>
        <taxon>Mycobacteriales</taxon>
        <taxon>Mycobacteriaceae</taxon>
        <taxon>Mycobacterium</taxon>
        <taxon>Mycobacterium avium complex (MAC)</taxon>
    </lineage>
</organism>
<accession>A0AAW5S5W9</accession>
<dbReference type="RefSeq" id="WP_083071674.1">
    <property type="nucleotide sequence ID" value="NZ_JACKTG010000048.1"/>
</dbReference>
<dbReference type="Proteomes" id="UP001207588">
    <property type="component" value="Unassembled WGS sequence"/>
</dbReference>
<keyword evidence="3" id="KW-1185">Reference proteome</keyword>
<evidence type="ECO:0000313" key="4">
    <source>
        <dbReference type="Proteomes" id="UP001207588"/>
    </source>
</evidence>
<dbReference type="EMBL" id="JACKTG010000048">
    <property type="protein sequence ID" value="MCV6990803.1"/>
    <property type="molecule type" value="Genomic_DNA"/>
</dbReference>